<sequence length="141" mass="16063">MVDDSEDLPECEPAPIASQPAPEDPHRATMLLFHQLLFRVMSWAGEGYRIPRVNLEGEAIANLKKFVVDNGWGSIAIRENIKNAVVRIIGARVEQYCKDHPETKLVDERSRMMSEVMDYTARANMISDFILAKPAKPLRRR</sequence>
<gene>
    <name evidence="2" type="ORF">GOB87_10655</name>
</gene>
<reference evidence="2" key="1">
    <citation type="submission" date="2019-11" db="EMBL/GenBank/DDBJ databases">
        <title>Description of new Acetobacter species.</title>
        <authorList>
            <person name="Cleenwerck I."/>
            <person name="Sombolestani A.S."/>
        </authorList>
    </citation>
    <scope>NUCLEOTIDE SEQUENCE</scope>
    <source>
        <strain evidence="2">LMG 1626</strain>
    </source>
</reference>
<dbReference type="RefSeq" id="WP_035367714.1">
    <property type="nucleotide sequence ID" value="NZ_WOTH01000022.1"/>
</dbReference>
<feature type="compositionally biased region" description="Acidic residues" evidence="1">
    <location>
        <begin position="1"/>
        <end position="10"/>
    </location>
</feature>
<organism evidence="2 3">
    <name type="scientific">Acetobacter estunensis</name>
    <dbReference type="NCBI Taxonomy" id="104097"/>
    <lineage>
        <taxon>Bacteria</taxon>
        <taxon>Pseudomonadati</taxon>
        <taxon>Pseudomonadota</taxon>
        <taxon>Alphaproteobacteria</taxon>
        <taxon>Acetobacterales</taxon>
        <taxon>Acetobacteraceae</taxon>
        <taxon>Acetobacter</taxon>
    </lineage>
</organism>
<feature type="region of interest" description="Disordered" evidence="1">
    <location>
        <begin position="1"/>
        <end position="23"/>
    </location>
</feature>
<evidence type="ECO:0000313" key="2">
    <source>
        <dbReference type="EMBL" id="NHO54407.1"/>
    </source>
</evidence>
<keyword evidence="3" id="KW-1185">Reference proteome</keyword>
<dbReference type="Proteomes" id="UP000597459">
    <property type="component" value="Unassembled WGS sequence"/>
</dbReference>
<dbReference type="AlphaFoldDB" id="A0A967BDI7"/>
<evidence type="ECO:0000313" key="3">
    <source>
        <dbReference type="Proteomes" id="UP000597459"/>
    </source>
</evidence>
<accession>A0A967BDI7</accession>
<protein>
    <submittedName>
        <fullName evidence="2">Uncharacterized protein</fullName>
    </submittedName>
</protein>
<evidence type="ECO:0000256" key="1">
    <source>
        <dbReference type="SAM" id="MobiDB-lite"/>
    </source>
</evidence>
<name>A0A967BDI7_9PROT</name>
<dbReference type="EMBL" id="WOTH01000022">
    <property type="protein sequence ID" value="NHO54407.1"/>
    <property type="molecule type" value="Genomic_DNA"/>
</dbReference>
<comment type="caution">
    <text evidence="2">The sequence shown here is derived from an EMBL/GenBank/DDBJ whole genome shotgun (WGS) entry which is preliminary data.</text>
</comment>
<proteinExistence type="predicted"/>